<gene>
    <name evidence="3" type="ORF">BJ212DRAFT_1477967</name>
</gene>
<feature type="region of interest" description="Disordered" evidence="1">
    <location>
        <begin position="405"/>
        <end position="427"/>
    </location>
</feature>
<evidence type="ECO:0000256" key="1">
    <source>
        <dbReference type="SAM" id="MobiDB-lite"/>
    </source>
</evidence>
<sequence length="699" mass="74964">MNVITLSATDFPIKSVKIFNSQVDVAEVTRVFPLDLTQSSNVSQAIEISNLPILCSPYYGVRASVTIGSDDLLVMDYYHSSSDYKPNVPFGYQRELNPVSSDVLRGLQAEYTRLGDERQLRQESFTFLSTYMNSLAKGDTLAGGAEPAQLVKLFDEFVDIGKSRSEVIAVLDQQIKDIQKEIAKETQRLLLKSQSLTTKATVILAPVSGRTATTAELELKYRVSATWKPVYEIHVTTIDGAPSSSVVLTYRCQISQSTGENWDNVELAVTTAKPRVPSVGLPEPKKMEIRQQGSLFQSDAYHQPAVRAQVTPFWNAPVHASPFGNIPSSTVFGSFQSVPHQADPSQGSTGAAQGPAADNVFGAFGGKSTSAAGGSFGALQGQPTATTQGLFGSTLVQSSTLAGQTSSTIVPSSPHPSTARNSSVLSFGGGATTESTLGFNKPTPNLQQSQPLNIFPASAQPSERTVLGELDKAITHIATSKVFIPGRTAGEIHHVLIATIPLKALFTRVAVPSVDNRVFWTCEISNTSDYVLTPGIIHTYLDGKHISDSDITSVDRPQTIQCSLGIDPAVTTQFNRAVNSLPDFTVLNGKAITTHTITTTIKNTHHEPVSNVVIRTSLPLPADPRVTVTLQEPEGLADIDSGKVLVGDGCYARWSTTGGRAGKNDGLFEWVCSSVKPGSQVLKAEWHVTAPRGLNVTEH</sequence>
<dbReference type="Pfam" id="PF13598">
    <property type="entry name" value="DUF4139"/>
    <property type="match status" value="1"/>
</dbReference>
<dbReference type="InterPro" id="IPR037291">
    <property type="entry name" value="DUF4139"/>
</dbReference>
<evidence type="ECO:0000259" key="2">
    <source>
        <dbReference type="Pfam" id="PF13598"/>
    </source>
</evidence>
<organism evidence="3 4">
    <name type="scientific">Suillus subaureus</name>
    <dbReference type="NCBI Taxonomy" id="48587"/>
    <lineage>
        <taxon>Eukaryota</taxon>
        <taxon>Fungi</taxon>
        <taxon>Dikarya</taxon>
        <taxon>Basidiomycota</taxon>
        <taxon>Agaricomycotina</taxon>
        <taxon>Agaricomycetes</taxon>
        <taxon>Agaricomycetidae</taxon>
        <taxon>Boletales</taxon>
        <taxon>Suillineae</taxon>
        <taxon>Suillaceae</taxon>
        <taxon>Suillus</taxon>
    </lineage>
</organism>
<name>A0A9P7JGJ1_9AGAM</name>
<feature type="region of interest" description="Disordered" evidence="1">
    <location>
        <begin position="334"/>
        <end position="356"/>
    </location>
</feature>
<evidence type="ECO:0000313" key="4">
    <source>
        <dbReference type="Proteomes" id="UP000807769"/>
    </source>
</evidence>
<feature type="compositionally biased region" description="Polar residues" evidence="1">
    <location>
        <begin position="334"/>
        <end position="351"/>
    </location>
</feature>
<dbReference type="PANTHER" id="PTHR31005:SF8">
    <property type="entry name" value="DUF4139 DOMAIN-CONTAINING PROTEIN"/>
    <property type="match status" value="1"/>
</dbReference>
<accession>A0A9P7JGJ1</accession>
<proteinExistence type="predicted"/>
<feature type="domain" description="DUF4139" evidence="2">
    <location>
        <begin position="217"/>
        <end position="692"/>
    </location>
</feature>
<protein>
    <recommendedName>
        <fullName evidence="2">DUF4139 domain-containing protein</fullName>
    </recommendedName>
</protein>
<dbReference type="GeneID" id="64633657"/>
<dbReference type="InterPro" id="IPR011935">
    <property type="entry name" value="CHP02231"/>
</dbReference>
<dbReference type="OrthoDB" id="10068793at2759"/>
<feature type="compositionally biased region" description="Polar residues" evidence="1">
    <location>
        <begin position="405"/>
        <end position="425"/>
    </location>
</feature>
<reference evidence="3" key="1">
    <citation type="journal article" date="2020" name="New Phytol.">
        <title>Comparative genomics reveals dynamic genome evolution in host specialist ectomycorrhizal fungi.</title>
        <authorList>
            <person name="Lofgren L.A."/>
            <person name="Nguyen N.H."/>
            <person name="Vilgalys R."/>
            <person name="Ruytinx J."/>
            <person name="Liao H.L."/>
            <person name="Branco S."/>
            <person name="Kuo A."/>
            <person name="LaButti K."/>
            <person name="Lipzen A."/>
            <person name="Andreopoulos W."/>
            <person name="Pangilinan J."/>
            <person name="Riley R."/>
            <person name="Hundley H."/>
            <person name="Na H."/>
            <person name="Barry K."/>
            <person name="Grigoriev I.V."/>
            <person name="Stajich J.E."/>
            <person name="Kennedy P.G."/>
        </authorList>
    </citation>
    <scope>NUCLEOTIDE SEQUENCE</scope>
    <source>
        <strain evidence="3">MN1</strain>
    </source>
</reference>
<comment type="caution">
    <text evidence="3">The sequence shown here is derived from an EMBL/GenBank/DDBJ whole genome shotgun (WGS) entry which is preliminary data.</text>
</comment>
<keyword evidence="4" id="KW-1185">Reference proteome</keyword>
<dbReference type="Proteomes" id="UP000807769">
    <property type="component" value="Unassembled WGS sequence"/>
</dbReference>
<dbReference type="EMBL" id="JABBWG010000007">
    <property type="protein sequence ID" value="KAG1820874.1"/>
    <property type="molecule type" value="Genomic_DNA"/>
</dbReference>
<dbReference type="AlphaFoldDB" id="A0A9P7JGJ1"/>
<dbReference type="PANTHER" id="PTHR31005">
    <property type="entry name" value="DUF4139 DOMAIN-CONTAINING PROTEIN"/>
    <property type="match status" value="1"/>
</dbReference>
<dbReference type="RefSeq" id="XP_041195941.1">
    <property type="nucleotide sequence ID" value="XM_041339641.1"/>
</dbReference>
<evidence type="ECO:0000313" key="3">
    <source>
        <dbReference type="EMBL" id="KAG1820874.1"/>
    </source>
</evidence>